<dbReference type="EMBL" id="LATX01002324">
    <property type="protein sequence ID" value="KTB31432.1"/>
    <property type="molecule type" value="Genomic_DNA"/>
</dbReference>
<dbReference type="Pfam" id="PF20151">
    <property type="entry name" value="DUF6533"/>
    <property type="match status" value="1"/>
</dbReference>
<feature type="domain" description="DUF6533" evidence="1">
    <location>
        <begin position="12"/>
        <end position="53"/>
    </location>
</feature>
<gene>
    <name evidence="2" type="ORF">WG66_15995</name>
</gene>
<reference evidence="2 3" key="1">
    <citation type="submission" date="2015-12" db="EMBL/GenBank/DDBJ databases">
        <title>Draft genome sequence of Moniliophthora roreri, the causal agent of frosty pod rot of cacao.</title>
        <authorList>
            <person name="Aime M.C."/>
            <person name="Diaz-Valderrama J.R."/>
            <person name="Kijpornyongpan T."/>
            <person name="Phillips-Mora W."/>
        </authorList>
    </citation>
    <scope>NUCLEOTIDE SEQUENCE [LARGE SCALE GENOMIC DNA]</scope>
    <source>
        <strain evidence="2 3">MCA 2952</strain>
    </source>
</reference>
<evidence type="ECO:0000259" key="1">
    <source>
        <dbReference type="Pfam" id="PF20151"/>
    </source>
</evidence>
<evidence type="ECO:0000313" key="3">
    <source>
        <dbReference type="Proteomes" id="UP000054988"/>
    </source>
</evidence>
<sequence>MQYKRLVLSLDTASAFLFLYDVLLSFNLELEYMWKSEWKIFKILYIIQRYLPVADTVIALPYRNFAADFTPEVRISNAHWYYYASVSKPSGEVARW</sequence>
<dbReference type="AlphaFoldDB" id="A0A0W0F554"/>
<dbReference type="InterPro" id="IPR045340">
    <property type="entry name" value="DUF6533"/>
</dbReference>
<organism evidence="2 3">
    <name type="scientific">Moniliophthora roreri</name>
    <name type="common">Frosty pod rot fungus</name>
    <name type="synonym">Monilia roreri</name>
    <dbReference type="NCBI Taxonomy" id="221103"/>
    <lineage>
        <taxon>Eukaryota</taxon>
        <taxon>Fungi</taxon>
        <taxon>Dikarya</taxon>
        <taxon>Basidiomycota</taxon>
        <taxon>Agaricomycotina</taxon>
        <taxon>Agaricomycetes</taxon>
        <taxon>Agaricomycetidae</taxon>
        <taxon>Agaricales</taxon>
        <taxon>Marasmiineae</taxon>
        <taxon>Marasmiaceae</taxon>
        <taxon>Moniliophthora</taxon>
    </lineage>
</organism>
<protein>
    <recommendedName>
        <fullName evidence="1">DUF6533 domain-containing protein</fullName>
    </recommendedName>
</protein>
<evidence type="ECO:0000313" key="2">
    <source>
        <dbReference type="EMBL" id="KTB31432.1"/>
    </source>
</evidence>
<proteinExistence type="predicted"/>
<comment type="caution">
    <text evidence="2">The sequence shown here is derived from an EMBL/GenBank/DDBJ whole genome shotgun (WGS) entry which is preliminary data.</text>
</comment>
<dbReference type="Proteomes" id="UP000054988">
    <property type="component" value="Unassembled WGS sequence"/>
</dbReference>
<accession>A0A0W0F554</accession>
<name>A0A0W0F554_MONRR</name>